<evidence type="ECO:0000313" key="5">
    <source>
        <dbReference type="EMBL" id="ORX71924.1"/>
    </source>
</evidence>
<feature type="coiled-coil region" evidence="1">
    <location>
        <begin position="530"/>
        <end position="669"/>
    </location>
</feature>
<feature type="compositionally biased region" description="Polar residues" evidence="2">
    <location>
        <begin position="450"/>
        <end position="459"/>
    </location>
</feature>
<feature type="domain" description="EF-hand" evidence="4">
    <location>
        <begin position="144"/>
        <end position="179"/>
    </location>
</feature>
<dbReference type="AlphaFoldDB" id="A0A1Y1WFJ2"/>
<dbReference type="GO" id="GO:0005509">
    <property type="term" value="F:calcium ion binding"/>
    <property type="evidence" value="ECO:0007669"/>
    <property type="project" value="InterPro"/>
</dbReference>
<dbReference type="PANTHER" id="PTHR11216">
    <property type="entry name" value="EH DOMAIN"/>
    <property type="match status" value="1"/>
</dbReference>
<dbReference type="PROSITE" id="PS50031">
    <property type="entry name" value="EH"/>
    <property type="match status" value="3"/>
</dbReference>
<dbReference type="PANTHER" id="PTHR11216:SF170">
    <property type="entry name" value="DYNAMIN ASSOCIATED PROTEIN 160, ISOFORM D"/>
    <property type="match status" value="1"/>
</dbReference>
<evidence type="ECO:0000256" key="1">
    <source>
        <dbReference type="SAM" id="Coils"/>
    </source>
</evidence>
<feature type="domain" description="EF-hand" evidence="4">
    <location>
        <begin position="390"/>
        <end position="425"/>
    </location>
</feature>
<dbReference type="CDD" id="cd00052">
    <property type="entry name" value="EH"/>
    <property type="match status" value="3"/>
</dbReference>
<feature type="region of interest" description="Disordered" evidence="2">
    <location>
        <begin position="446"/>
        <end position="497"/>
    </location>
</feature>
<feature type="compositionally biased region" description="Low complexity" evidence="2">
    <location>
        <begin position="972"/>
        <end position="990"/>
    </location>
</feature>
<dbReference type="InterPro" id="IPR011992">
    <property type="entry name" value="EF-hand-dom_pair"/>
</dbReference>
<protein>
    <recommendedName>
        <fullName evidence="7">EF-hand</fullName>
    </recommendedName>
</protein>
<dbReference type="SMART" id="SM00027">
    <property type="entry name" value="EH"/>
    <property type="match status" value="3"/>
</dbReference>
<organism evidence="5 6">
    <name type="scientific">Linderina pennispora</name>
    <dbReference type="NCBI Taxonomy" id="61395"/>
    <lineage>
        <taxon>Eukaryota</taxon>
        <taxon>Fungi</taxon>
        <taxon>Fungi incertae sedis</taxon>
        <taxon>Zoopagomycota</taxon>
        <taxon>Kickxellomycotina</taxon>
        <taxon>Kickxellomycetes</taxon>
        <taxon>Kickxellales</taxon>
        <taxon>Kickxellaceae</taxon>
        <taxon>Linderina</taxon>
    </lineage>
</organism>
<dbReference type="Pfam" id="PF12763">
    <property type="entry name" value="EH"/>
    <property type="match status" value="3"/>
</dbReference>
<dbReference type="InterPro" id="IPR000261">
    <property type="entry name" value="EH_dom"/>
</dbReference>
<dbReference type="EMBL" id="MCFD01000003">
    <property type="protein sequence ID" value="ORX71924.1"/>
    <property type="molecule type" value="Genomic_DNA"/>
</dbReference>
<dbReference type="SUPFAM" id="SSF47473">
    <property type="entry name" value="EF-hand"/>
    <property type="match status" value="3"/>
</dbReference>
<dbReference type="GeneID" id="63802025"/>
<dbReference type="GO" id="GO:0005737">
    <property type="term" value="C:cytoplasm"/>
    <property type="evidence" value="ECO:0007669"/>
    <property type="project" value="TreeGrafter"/>
</dbReference>
<accession>A0A1Y1WFJ2</accession>
<keyword evidence="6" id="KW-1185">Reference proteome</keyword>
<dbReference type="OrthoDB" id="524326at2759"/>
<sequence>MPERRNILVEDEGKDGRRKPGQQQGFWCCTNNYLVLTKNLRQSLRPGPYALQFSPFLNIGSLQEAQFTSGATAYSFSLSFVSFEISATMNSLDLAGDAAGASSLWKPTAAEQKAYGHLFSLADADHKGIVQGQAAVPFFQKSGLSDAVLGRVWQFADTKSKGHLTSAEFSVAMKLISLAQAKKPVALANLKDETPLPALRGIDMPHDDEDDALTQFTHQRRSSAASSVGWGSMMGQNEAAVPDVEKQQYTRIFNANHPVDGVIDGMTARGILMRSKVSVEQLSKLWTLVDPKGEGKMRLPGFIVAMYYIRRIMENKGFMLPATCPASLWQSAGGDPLPRRQQQLSDVFGSMNSSTPDLGKAVWDVTSEEKEKRGFLAGDAAVNFFLKSKLSEALLAKVWDLADIGKTGKLNKDQFAVAMHLINGKLAGRDIPDTLPATLVPPSMRKASVASPSLRNLSPTMRPLSADRQQQALDPLRRSTTMSVGRQAARRRPGRRQLTSEIAQMQSQVSHLEDFSRGLQTQRNTIASNVAAASARKQELEIKISALQSSHEAEAKINNELEEKLRSEEARSTHCRRKLGEANKTLAIVVAQKTQLQRDVQAVQAQQAEVQAQLRQAQEEAQRLSAEISALDREKKHLEQTLAVAQSQAKQQQEANAVAQQSLAAAKSERLGTREPAAIEQPVPRDALLQQAAVPSFDDIFGASDVHANSPGPDAFGDMFKSPPPQPLGTAIDEPSNAADSFENFATSVGFVPTSTASGPSGSQALPPARSIAETSAAFSSSDAFDSFGAQSMDPFEEFLQSTVTSEPAAAKSGSPPSVRSASFVTPQPTSPVVPERPKETVPPANDDFDAIFGESQADLPATTNGTAAAAVISRAASVPPTSTAITPDVVRSNVSSPFTAATPKSAGNAFDVDFSGAFGEMRGSSDKAIAQELESFNNKFPDIGDVSQKPSGKDNLTFESLFGPGEETAVPEKTAGEPAKAAATAATAGLQTIAEEVVDTKKPEAESKPKDDDKDFVPPPVVKRTNGMN</sequence>
<dbReference type="InterPro" id="IPR002048">
    <property type="entry name" value="EF_hand_dom"/>
</dbReference>
<evidence type="ECO:0000259" key="4">
    <source>
        <dbReference type="PROSITE" id="PS50222"/>
    </source>
</evidence>
<evidence type="ECO:0008006" key="7">
    <source>
        <dbReference type="Google" id="ProtNLM"/>
    </source>
</evidence>
<dbReference type="Proteomes" id="UP000193922">
    <property type="component" value="Unassembled WGS sequence"/>
</dbReference>
<evidence type="ECO:0000313" key="6">
    <source>
        <dbReference type="Proteomes" id="UP000193922"/>
    </source>
</evidence>
<feature type="compositionally biased region" description="Polar residues" evidence="2">
    <location>
        <begin position="467"/>
        <end position="484"/>
    </location>
</feature>
<reference evidence="5 6" key="1">
    <citation type="submission" date="2016-07" db="EMBL/GenBank/DDBJ databases">
        <title>Pervasive Adenine N6-methylation of Active Genes in Fungi.</title>
        <authorList>
            <consortium name="DOE Joint Genome Institute"/>
            <person name="Mondo S.J."/>
            <person name="Dannebaum R.O."/>
            <person name="Kuo R.C."/>
            <person name="Labutti K."/>
            <person name="Haridas S."/>
            <person name="Kuo A."/>
            <person name="Salamov A."/>
            <person name="Ahrendt S.R."/>
            <person name="Lipzen A."/>
            <person name="Sullivan W."/>
            <person name="Andreopoulos W.B."/>
            <person name="Clum A."/>
            <person name="Lindquist E."/>
            <person name="Daum C."/>
            <person name="Ramamoorthy G.K."/>
            <person name="Gryganskyi A."/>
            <person name="Culley D."/>
            <person name="Magnuson J.K."/>
            <person name="James T.Y."/>
            <person name="O'Malley M.A."/>
            <person name="Stajich J.E."/>
            <person name="Spatafora J.W."/>
            <person name="Visel A."/>
            <person name="Grigoriev I.V."/>
        </authorList>
    </citation>
    <scope>NUCLEOTIDE SEQUENCE [LARGE SCALE GENOMIC DNA]</scope>
    <source>
        <strain evidence="5 6">ATCC 12442</strain>
    </source>
</reference>
<feature type="domain" description="EH" evidence="3">
    <location>
        <begin position="384"/>
        <end position="446"/>
    </location>
</feature>
<proteinExistence type="predicted"/>
<dbReference type="GO" id="GO:0016197">
    <property type="term" value="P:endosomal transport"/>
    <property type="evidence" value="ECO:0007669"/>
    <property type="project" value="TreeGrafter"/>
</dbReference>
<feature type="region of interest" description="Disordered" evidence="2">
    <location>
        <begin position="1"/>
        <end position="21"/>
    </location>
</feature>
<evidence type="ECO:0000256" key="2">
    <source>
        <dbReference type="SAM" id="MobiDB-lite"/>
    </source>
</evidence>
<dbReference type="Gene3D" id="1.10.238.10">
    <property type="entry name" value="EF-hand"/>
    <property type="match status" value="3"/>
</dbReference>
<feature type="domain" description="EH" evidence="3">
    <location>
        <begin position="245"/>
        <end position="335"/>
    </location>
</feature>
<feature type="region of interest" description="Disordered" evidence="2">
    <location>
        <begin position="801"/>
        <end position="851"/>
    </location>
</feature>
<keyword evidence="1" id="KW-0175">Coiled coil</keyword>
<name>A0A1Y1WFJ2_9FUNG</name>
<feature type="region of interest" description="Disordered" evidence="2">
    <location>
        <begin position="967"/>
        <end position="1030"/>
    </location>
</feature>
<feature type="compositionally biased region" description="Polar residues" evidence="2">
    <location>
        <begin position="815"/>
        <end position="828"/>
    </location>
</feature>
<dbReference type="GO" id="GO:0005886">
    <property type="term" value="C:plasma membrane"/>
    <property type="evidence" value="ECO:0007669"/>
    <property type="project" value="TreeGrafter"/>
</dbReference>
<evidence type="ECO:0000259" key="3">
    <source>
        <dbReference type="PROSITE" id="PS50031"/>
    </source>
</evidence>
<feature type="compositionally biased region" description="Basic and acidic residues" evidence="2">
    <location>
        <begin position="999"/>
        <end position="1017"/>
    </location>
</feature>
<comment type="caution">
    <text evidence="5">The sequence shown here is derived from an EMBL/GenBank/DDBJ whole genome shotgun (WGS) entry which is preliminary data.</text>
</comment>
<dbReference type="PROSITE" id="PS50222">
    <property type="entry name" value="EF_HAND_2"/>
    <property type="match status" value="2"/>
</dbReference>
<dbReference type="RefSeq" id="XP_040745348.1">
    <property type="nucleotide sequence ID" value="XM_040885377.1"/>
</dbReference>
<feature type="domain" description="EH" evidence="3">
    <location>
        <begin position="111"/>
        <end position="195"/>
    </location>
</feature>
<gene>
    <name evidence="5" type="ORF">DL89DRAFT_255636</name>
</gene>
<dbReference type="GO" id="GO:0006897">
    <property type="term" value="P:endocytosis"/>
    <property type="evidence" value="ECO:0007669"/>
    <property type="project" value="TreeGrafter"/>
</dbReference>
<dbReference type="STRING" id="61395.A0A1Y1WFJ2"/>